<proteinExistence type="predicted"/>
<name>A0A6A5XTN8_9PLEO</name>
<evidence type="ECO:0000313" key="4">
    <source>
        <dbReference type="Proteomes" id="UP000799778"/>
    </source>
</evidence>
<dbReference type="Proteomes" id="UP000799778">
    <property type="component" value="Unassembled WGS sequence"/>
</dbReference>
<evidence type="ECO:0000256" key="2">
    <source>
        <dbReference type="ARBA" id="ARBA00023004"/>
    </source>
</evidence>
<dbReference type="OrthoDB" id="10250130at2759"/>
<sequence>MEAVAGALYAADNLLQGAAALATGILYPTLPLKSNISHITSVPIPISQHTISVVKGRAYIFGGENAPGQLANNDMHVVILPSSGVLEADYTTISPRAAVAGGAVPAARKGHTAVVIGDTIYVFGGEGVPEPENGRVWAFSTVANSWSYLDPSPGTLFPSQRTGHAAAGADFPGPRDVVFKERAPQQPADPAKAVPEPADDDSWGTLFVVGGKDVEKGELLNDALAFDIRTRMWSNVPSPPGQPREGASIDVVGKRLYRFGGKGVETFASGGMDFVDVSPVWKHAEGGTTPLTTGWDWEEIRVGEGDAPQARSSAGLVSVTTGQGRHYLLIIGGEGETSTFFDDIWSFQLPPEGYSAAAVKDQTRAAIKKDTYEGKWAELNYKFVDATGEETKEIPGQPKRGLGIRGHFAATKGTEVDGASVVAWGGVDKDGKVLGDGWLITVER</sequence>
<dbReference type="Pfam" id="PF24681">
    <property type="entry name" value="Kelch_KLHDC2_KLHL20_DRC7"/>
    <property type="match status" value="2"/>
</dbReference>
<dbReference type="Gene3D" id="2.120.10.80">
    <property type="entry name" value="Kelch-type beta propeller"/>
    <property type="match status" value="2"/>
</dbReference>
<dbReference type="SUPFAM" id="SSF117281">
    <property type="entry name" value="Kelch motif"/>
    <property type="match status" value="1"/>
</dbReference>
<keyword evidence="4" id="KW-1185">Reference proteome</keyword>
<gene>
    <name evidence="3" type="ORF">BU24DRAFT_422617</name>
</gene>
<keyword evidence="1" id="KW-0677">Repeat</keyword>
<dbReference type="EMBL" id="ML978069">
    <property type="protein sequence ID" value="KAF2016279.1"/>
    <property type="molecule type" value="Genomic_DNA"/>
</dbReference>
<evidence type="ECO:0000313" key="3">
    <source>
        <dbReference type="EMBL" id="KAF2016279.1"/>
    </source>
</evidence>
<dbReference type="InterPro" id="IPR015915">
    <property type="entry name" value="Kelch-typ_b-propeller"/>
</dbReference>
<dbReference type="RefSeq" id="XP_033384618.1">
    <property type="nucleotide sequence ID" value="XM_033528034.1"/>
</dbReference>
<dbReference type="PANTHER" id="PTHR47435:SF4">
    <property type="entry name" value="KELCH REPEAT PROTEIN (AFU_ORTHOLOGUE AFUA_5G12780)"/>
    <property type="match status" value="1"/>
</dbReference>
<dbReference type="GO" id="GO:0019760">
    <property type="term" value="P:glucosinolate metabolic process"/>
    <property type="evidence" value="ECO:0007669"/>
    <property type="project" value="UniProtKB-ARBA"/>
</dbReference>
<dbReference type="AlphaFoldDB" id="A0A6A5XTN8"/>
<dbReference type="GeneID" id="54285431"/>
<dbReference type="PANTHER" id="PTHR47435">
    <property type="entry name" value="KELCH REPEAT PROTEIN (AFU_ORTHOLOGUE AFUA_5G12780)"/>
    <property type="match status" value="1"/>
</dbReference>
<evidence type="ECO:0000256" key="1">
    <source>
        <dbReference type="ARBA" id="ARBA00022737"/>
    </source>
</evidence>
<accession>A0A6A5XTN8</accession>
<protein>
    <submittedName>
        <fullName evidence="3">Galactose oxidase</fullName>
    </submittedName>
</protein>
<reference evidence="3" key="1">
    <citation type="journal article" date="2020" name="Stud. Mycol.">
        <title>101 Dothideomycetes genomes: a test case for predicting lifestyles and emergence of pathogens.</title>
        <authorList>
            <person name="Haridas S."/>
            <person name="Albert R."/>
            <person name="Binder M."/>
            <person name="Bloem J."/>
            <person name="Labutti K."/>
            <person name="Salamov A."/>
            <person name="Andreopoulos B."/>
            <person name="Baker S."/>
            <person name="Barry K."/>
            <person name="Bills G."/>
            <person name="Bluhm B."/>
            <person name="Cannon C."/>
            <person name="Castanera R."/>
            <person name="Culley D."/>
            <person name="Daum C."/>
            <person name="Ezra D."/>
            <person name="Gonzalez J."/>
            <person name="Henrissat B."/>
            <person name="Kuo A."/>
            <person name="Liang C."/>
            <person name="Lipzen A."/>
            <person name="Lutzoni F."/>
            <person name="Magnuson J."/>
            <person name="Mondo S."/>
            <person name="Nolan M."/>
            <person name="Ohm R."/>
            <person name="Pangilinan J."/>
            <person name="Park H.-J."/>
            <person name="Ramirez L."/>
            <person name="Alfaro M."/>
            <person name="Sun H."/>
            <person name="Tritt A."/>
            <person name="Yoshinaga Y."/>
            <person name="Zwiers L.-H."/>
            <person name="Turgeon B."/>
            <person name="Goodwin S."/>
            <person name="Spatafora J."/>
            <person name="Crous P."/>
            <person name="Grigoriev I."/>
        </authorList>
    </citation>
    <scope>NUCLEOTIDE SEQUENCE</scope>
    <source>
        <strain evidence="3">CBS 175.79</strain>
    </source>
</reference>
<organism evidence="3 4">
    <name type="scientific">Aaosphaeria arxii CBS 175.79</name>
    <dbReference type="NCBI Taxonomy" id="1450172"/>
    <lineage>
        <taxon>Eukaryota</taxon>
        <taxon>Fungi</taxon>
        <taxon>Dikarya</taxon>
        <taxon>Ascomycota</taxon>
        <taxon>Pezizomycotina</taxon>
        <taxon>Dothideomycetes</taxon>
        <taxon>Pleosporomycetidae</taxon>
        <taxon>Pleosporales</taxon>
        <taxon>Pleosporales incertae sedis</taxon>
        <taxon>Aaosphaeria</taxon>
    </lineage>
</organism>
<keyword evidence="2" id="KW-0408">Iron</keyword>